<dbReference type="PaxDb" id="309799-DICTH_1934"/>
<proteinExistence type="predicted"/>
<dbReference type="EMBL" id="CP001146">
    <property type="protein sequence ID" value="ACI18757.1"/>
    <property type="molecule type" value="Genomic_DNA"/>
</dbReference>
<dbReference type="KEGG" id="dth:DICTH_1934"/>
<dbReference type="eggNOG" id="COG1011">
    <property type="taxonomic scope" value="Bacteria"/>
</dbReference>
<organism evidence="1 2">
    <name type="scientific">Dictyoglomus thermophilum (strain ATCC 35947 / DSM 3960 / H-6-12)</name>
    <dbReference type="NCBI Taxonomy" id="309799"/>
    <lineage>
        <taxon>Bacteria</taxon>
        <taxon>Pseudomonadati</taxon>
        <taxon>Dictyoglomota</taxon>
        <taxon>Dictyoglomia</taxon>
        <taxon>Dictyoglomales</taxon>
        <taxon>Dictyoglomaceae</taxon>
        <taxon>Dictyoglomus</taxon>
    </lineage>
</organism>
<gene>
    <name evidence="1" type="ordered locus">DICTH_1934</name>
</gene>
<dbReference type="STRING" id="309799.DICTH_1934"/>
<reference evidence="1 2" key="1">
    <citation type="journal article" date="2014" name="Genome Announc.">
        <title>Complete Genome Sequence of the Extreme Thermophile Dictyoglomus thermophilum H-6-12.</title>
        <authorList>
            <person name="Coil D.A."/>
            <person name="Badger J.H."/>
            <person name="Forberger H.C."/>
            <person name="Riggs F."/>
            <person name="Madupu R."/>
            <person name="Fedorova N."/>
            <person name="Ward N."/>
            <person name="Robb F.T."/>
            <person name="Eisen J.A."/>
        </authorList>
    </citation>
    <scope>NUCLEOTIDE SEQUENCE [LARGE SCALE GENOMIC DNA]</scope>
    <source>
        <strain evidence="2">ATCC 35947 / DSM 3960 / H-6-12</strain>
    </source>
</reference>
<evidence type="ECO:0000313" key="1">
    <source>
        <dbReference type="EMBL" id="ACI18757.1"/>
    </source>
</evidence>
<dbReference type="HOGENOM" id="CLU_1223431_0_0_0"/>
<dbReference type="AlphaFoldDB" id="B5YBX4"/>
<name>B5YBX4_DICT6</name>
<protein>
    <submittedName>
        <fullName evidence="1">Uncharacterized protein</fullName>
    </submittedName>
</protein>
<keyword evidence="2" id="KW-1185">Reference proteome</keyword>
<evidence type="ECO:0000313" key="2">
    <source>
        <dbReference type="Proteomes" id="UP000001733"/>
    </source>
</evidence>
<accession>B5YBX4</accession>
<sequence>MTPGSMDEKELALKYSPLLFLDDREPFLPYKVGYTVFGKDARSYSFKRMISLGKDEICIEYAIFWDFDIEHMYDLEHLWVYVKDNKVIKFEGSWHGRYLVFKEFQLIDSHPVAYAQPGKHAFSSVKDCFNSNLVTYLMTIIPCRFLAGRGGVLRKEFEKSLKEEDKILVKNYLKKFAFWPSFSFNKRFEINESNLIPWKELNIEISKRIEYLLLKIKEGF</sequence>
<dbReference type="Proteomes" id="UP000001733">
    <property type="component" value="Chromosome"/>
</dbReference>